<dbReference type="PANTHER" id="PTHR47018:SF3">
    <property type="entry name" value="MYCBP-ASSOCIATED PROTEIN"/>
    <property type="match status" value="1"/>
</dbReference>
<evidence type="ECO:0000313" key="2">
    <source>
        <dbReference type="Proteomes" id="UP001148018"/>
    </source>
</evidence>
<dbReference type="EMBL" id="JANIIK010000046">
    <property type="protein sequence ID" value="KAJ3603234.1"/>
    <property type="molecule type" value="Genomic_DNA"/>
</dbReference>
<protein>
    <submittedName>
        <fullName evidence="1">Uncharacterized protein</fullName>
    </submittedName>
</protein>
<proteinExistence type="predicted"/>
<evidence type="ECO:0000313" key="1">
    <source>
        <dbReference type="EMBL" id="KAJ3603234.1"/>
    </source>
</evidence>
<comment type="caution">
    <text evidence="1">The sequence shown here is derived from an EMBL/GenBank/DDBJ whole genome shotgun (WGS) entry which is preliminary data.</text>
</comment>
<keyword evidence="2" id="KW-1185">Reference proteome</keyword>
<gene>
    <name evidence="1" type="ORF">NHX12_030976</name>
</gene>
<dbReference type="OrthoDB" id="6150275at2759"/>
<dbReference type="AlphaFoldDB" id="A0A9Q0ILL2"/>
<reference evidence="1" key="1">
    <citation type="submission" date="2022-07" db="EMBL/GenBank/DDBJ databases">
        <title>Chromosome-level genome of Muraenolepis orangiensis.</title>
        <authorList>
            <person name="Kim J."/>
        </authorList>
    </citation>
    <scope>NUCLEOTIDE SEQUENCE</scope>
    <source>
        <strain evidence="1">KU_S4_2022</strain>
        <tissue evidence="1">Muscle</tissue>
    </source>
</reference>
<dbReference type="PANTHER" id="PTHR47018">
    <property type="entry name" value="CXC DOMAIN-CONTAINING PROTEIN-RELATED"/>
    <property type="match status" value="1"/>
</dbReference>
<accession>A0A9Q0ILL2</accession>
<name>A0A9Q0ILL2_9TELE</name>
<organism evidence="1 2">
    <name type="scientific">Muraenolepis orangiensis</name>
    <name type="common">Patagonian moray cod</name>
    <dbReference type="NCBI Taxonomy" id="630683"/>
    <lineage>
        <taxon>Eukaryota</taxon>
        <taxon>Metazoa</taxon>
        <taxon>Chordata</taxon>
        <taxon>Craniata</taxon>
        <taxon>Vertebrata</taxon>
        <taxon>Euteleostomi</taxon>
        <taxon>Actinopterygii</taxon>
        <taxon>Neopterygii</taxon>
        <taxon>Teleostei</taxon>
        <taxon>Neoteleostei</taxon>
        <taxon>Acanthomorphata</taxon>
        <taxon>Zeiogadaria</taxon>
        <taxon>Gadariae</taxon>
        <taxon>Gadiformes</taxon>
        <taxon>Muraenolepidoidei</taxon>
        <taxon>Muraenolepididae</taxon>
        <taxon>Muraenolepis</taxon>
    </lineage>
</organism>
<dbReference type="Proteomes" id="UP001148018">
    <property type="component" value="Unassembled WGS sequence"/>
</dbReference>
<sequence>MTSWTSCLPSSPLSACPHPVYVLITLLKAENPNKYRDIVPFLRPFHAQCVRMSAIYKRYKGSELGDVIVAGGVIAEGSVDRALKGKHYKRGLRCLSLMYEALLSQLVKGRLVPNLADETRENLEILRDTSLSKESHAAAHVALEDDADLESLITNLFTQVEASDMADYWRDFLSMTDVLMQNVHAVHICNWDECHARRSPGRTRRELLTWSGALSRQ</sequence>